<proteinExistence type="predicted"/>
<gene>
    <name evidence="2" type="ORF">Enr13x_60720</name>
</gene>
<protein>
    <submittedName>
        <fullName evidence="2">Uncharacterized protein</fullName>
    </submittedName>
</protein>
<feature type="region of interest" description="Disordered" evidence="1">
    <location>
        <begin position="141"/>
        <end position="165"/>
    </location>
</feature>
<accession>A0A518HZ88</accession>
<evidence type="ECO:0000313" key="2">
    <source>
        <dbReference type="EMBL" id="QDV46163.1"/>
    </source>
</evidence>
<keyword evidence="3" id="KW-1185">Reference proteome</keyword>
<sequence>MSRLRSLVVPPKSYAETGKACLDRLAAKEHRERKRRRPARSRNVLPPLFRASIRSCAHSRPFAFFALFCGPLKSPRTSRGARPRLERLAAKEHRERKRSRPARSRNVLPPLFRASIRSCAHSRPFAYFALFCGPLKSPRMSRGNRPSLGTIGRERAQRTQKKKASAFTERLATTLSRVNSVLYSLSTFGVLCALLWPPQIPTHEPREPVLARTD</sequence>
<reference evidence="2 3" key="1">
    <citation type="submission" date="2019-03" db="EMBL/GenBank/DDBJ databases">
        <title>Deep-cultivation of Planctomycetes and their phenomic and genomic characterization uncovers novel biology.</title>
        <authorList>
            <person name="Wiegand S."/>
            <person name="Jogler M."/>
            <person name="Boedeker C."/>
            <person name="Pinto D."/>
            <person name="Vollmers J."/>
            <person name="Rivas-Marin E."/>
            <person name="Kohn T."/>
            <person name="Peeters S.H."/>
            <person name="Heuer A."/>
            <person name="Rast P."/>
            <person name="Oberbeckmann S."/>
            <person name="Bunk B."/>
            <person name="Jeske O."/>
            <person name="Meyerdierks A."/>
            <person name="Storesund J.E."/>
            <person name="Kallscheuer N."/>
            <person name="Luecker S."/>
            <person name="Lage O.M."/>
            <person name="Pohl T."/>
            <person name="Merkel B.J."/>
            <person name="Hornburger P."/>
            <person name="Mueller R.-W."/>
            <person name="Bruemmer F."/>
            <person name="Labrenz M."/>
            <person name="Spormann A.M."/>
            <person name="Op den Camp H."/>
            <person name="Overmann J."/>
            <person name="Amann R."/>
            <person name="Jetten M.S.M."/>
            <person name="Mascher T."/>
            <person name="Medema M.H."/>
            <person name="Devos D.P."/>
            <person name="Kaster A.-K."/>
            <person name="Ovreas L."/>
            <person name="Rohde M."/>
            <person name="Galperin M.Y."/>
            <person name="Jogler C."/>
        </authorList>
    </citation>
    <scope>NUCLEOTIDE SEQUENCE [LARGE SCALE GENOMIC DNA]</scope>
    <source>
        <strain evidence="2 3">Enr13</strain>
    </source>
</reference>
<feature type="compositionally biased region" description="Basic and acidic residues" evidence="1">
    <location>
        <begin position="83"/>
        <end position="93"/>
    </location>
</feature>
<organism evidence="2 3">
    <name type="scientific">Stieleria neptunia</name>
    <dbReference type="NCBI Taxonomy" id="2527979"/>
    <lineage>
        <taxon>Bacteria</taxon>
        <taxon>Pseudomonadati</taxon>
        <taxon>Planctomycetota</taxon>
        <taxon>Planctomycetia</taxon>
        <taxon>Pirellulales</taxon>
        <taxon>Pirellulaceae</taxon>
        <taxon>Stieleria</taxon>
    </lineage>
</organism>
<dbReference type="AlphaFoldDB" id="A0A518HZ88"/>
<dbReference type="Proteomes" id="UP000319004">
    <property type="component" value="Chromosome"/>
</dbReference>
<feature type="region of interest" description="Disordered" evidence="1">
    <location>
        <begin position="75"/>
        <end position="104"/>
    </location>
</feature>
<name>A0A518HZ88_9BACT</name>
<dbReference type="EMBL" id="CP037423">
    <property type="protein sequence ID" value="QDV46163.1"/>
    <property type="molecule type" value="Genomic_DNA"/>
</dbReference>
<evidence type="ECO:0000256" key="1">
    <source>
        <dbReference type="SAM" id="MobiDB-lite"/>
    </source>
</evidence>
<dbReference type="KEGG" id="snep:Enr13x_60720"/>
<feature type="compositionally biased region" description="Basic residues" evidence="1">
    <location>
        <begin position="94"/>
        <end position="103"/>
    </location>
</feature>
<evidence type="ECO:0000313" key="3">
    <source>
        <dbReference type="Proteomes" id="UP000319004"/>
    </source>
</evidence>